<keyword evidence="2" id="KW-0614">Plasmid</keyword>
<organism evidence="2 3">
    <name type="scientific">Halostagnicola larsenii XH-48</name>
    <dbReference type="NCBI Taxonomy" id="797299"/>
    <lineage>
        <taxon>Archaea</taxon>
        <taxon>Methanobacteriati</taxon>
        <taxon>Methanobacteriota</taxon>
        <taxon>Stenosarchaea group</taxon>
        <taxon>Halobacteria</taxon>
        <taxon>Halobacteriales</taxon>
        <taxon>Natrialbaceae</taxon>
        <taxon>Halostagnicola</taxon>
    </lineage>
</organism>
<proteinExistence type="predicted"/>
<geneLocation type="plasmid" evidence="2">
    <name>unnamed</name>
</geneLocation>
<evidence type="ECO:0000313" key="3">
    <source>
        <dbReference type="Proteomes" id="UP000019024"/>
    </source>
</evidence>
<dbReference type="Proteomes" id="UP000019024">
    <property type="component" value="Plasmid unnamed"/>
</dbReference>
<gene>
    <name evidence="2" type="ORF">HALLA_02925</name>
</gene>
<sequence>MLEQSGEEPDRKPAATTGAELSEQTEKRPLDCVTVPL</sequence>
<dbReference type="KEGG" id="hlr:HALLA_02925"/>
<evidence type="ECO:0000256" key="1">
    <source>
        <dbReference type="SAM" id="MobiDB-lite"/>
    </source>
</evidence>
<accession>W0JWC4</accession>
<feature type="region of interest" description="Disordered" evidence="1">
    <location>
        <begin position="1"/>
        <end position="37"/>
    </location>
</feature>
<evidence type="ECO:0000313" key="2">
    <source>
        <dbReference type="EMBL" id="AHG01353.1"/>
    </source>
</evidence>
<reference evidence="2 3" key="1">
    <citation type="submission" date="2014-01" db="EMBL/GenBank/DDBJ databases">
        <authorList>
            <consortium name="DOE Joint Genome Institute"/>
            <person name="Anderson I."/>
            <person name="Huntemann M."/>
            <person name="Han J."/>
            <person name="Chen A."/>
            <person name="Kyrpides N."/>
            <person name="Mavromatis K."/>
            <person name="Markowitz V."/>
            <person name="Palaniappan K."/>
            <person name="Ivanova N."/>
            <person name="Schaumberg A."/>
            <person name="Pati A."/>
            <person name="Liolios K."/>
            <person name="Nordberg H.P."/>
            <person name="Cantor M.N."/>
            <person name="Hua S.X."/>
            <person name="Woyke T."/>
        </authorList>
    </citation>
    <scope>NUCLEOTIDE SEQUENCE [LARGE SCALE GENOMIC DNA]</scope>
    <source>
        <strain evidence="2 3">XH-48</strain>
        <plasmid evidence="3">1</plasmid>
    </source>
</reference>
<keyword evidence="3" id="KW-1185">Reference proteome</keyword>
<dbReference type="EMBL" id="CP007056">
    <property type="protein sequence ID" value="AHG01353.1"/>
    <property type="molecule type" value="Genomic_DNA"/>
</dbReference>
<protein>
    <submittedName>
        <fullName evidence="2">Uncharacterized protein</fullName>
    </submittedName>
</protein>
<name>W0JWC4_9EURY</name>
<dbReference type="HOGENOM" id="CLU_3338319_0_0_2"/>
<dbReference type="AlphaFoldDB" id="W0JWC4"/>